<dbReference type="RefSeq" id="WP_197559019.1">
    <property type="nucleotide sequence ID" value="NZ_CP063065.1"/>
</dbReference>
<evidence type="ECO:0000313" key="1">
    <source>
        <dbReference type="EMBL" id="QOQ79900.1"/>
    </source>
</evidence>
<evidence type="ECO:0000313" key="2">
    <source>
        <dbReference type="Proteomes" id="UP000595091"/>
    </source>
</evidence>
<dbReference type="NCBIfam" id="TIGR04540">
    <property type="entry name" value="CLB_0814_fam"/>
    <property type="match status" value="1"/>
</dbReference>
<sequence length="85" mass="10054">MEVKKFYRTQREVAVAINEIIDEYWVNNLTDETLKELITMIYKNNQPKIIKDNDFTTILKQQCGKNRLTVVSKIIDFNTEEITTP</sequence>
<dbReference type="InterPro" id="IPR030902">
    <property type="entry name" value="CLB_0814_fam"/>
</dbReference>
<gene>
    <name evidence="1" type="ORF">IMX20_04295</name>
</gene>
<organism evidence="1 2">
    <name type="scientific">Aerococcus urinaeequi</name>
    <dbReference type="NCBI Taxonomy" id="51665"/>
    <lineage>
        <taxon>Bacteria</taxon>
        <taxon>Bacillati</taxon>
        <taxon>Bacillota</taxon>
        <taxon>Bacilli</taxon>
        <taxon>Lactobacillales</taxon>
        <taxon>Aerococcaceae</taxon>
        <taxon>Aerococcus</taxon>
    </lineage>
</organism>
<dbReference type="AlphaFoldDB" id="A0A7M1KXE2"/>
<dbReference type="EMBL" id="CP063065">
    <property type="protein sequence ID" value="QOQ79900.1"/>
    <property type="molecule type" value="Genomic_DNA"/>
</dbReference>
<dbReference type="Proteomes" id="UP000595091">
    <property type="component" value="Chromosome"/>
</dbReference>
<reference evidence="1 2" key="1">
    <citation type="submission" date="2020-10" db="EMBL/GenBank/DDBJ databases">
        <title>Plasmid carrying two tetracycline resistance determinant.</title>
        <authorList>
            <person name="Yang Q."/>
        </authorList>
    </citation>
    <scope>NUCLEOTIDE SEQUENCE [LARGE SCALE GENOMIC DNA]</scope>
    <source>
        <strain evidence="1 2">T43</strain>
    </source>
</reference>
<protein>
    <submittedName>
        <fullName evidence="1">TIGR04540 family protein</fullName>
    </submittedName>
</protein>
<accession>A0A7M1KXE2</accession>
<name>A0A7M1KXE2_9LACT</name>
<proteinExistence type="predicted"/>